<name>A0AAV3XC86_9CYAN</name>
<dbReference type="Proteomes" id="UP001050975">
    <property type="component" value="Unassembled WGS sequence"/>
</dbReference>
<protein>
    <recommendedName>
        <fullName evidence="1">DUF3616 domain-containing protein</fullName>
    </recommendedName>
</protein>
<proteinExistence type="predicted"/>
<gene>
    <name evidence="2" type="ORF">MiSe_37610</name>
</gene>
<dbReference type="EMBL" id="BLAY01000056">
    <property type="protein sequence ID" value="GET39001.1"/>
    <property type="molecule type" value="Genomic_DNA"/>
</dbReference>
<organism evidence="2 3">
    <name type="scientific">Microseira wollei NIES-4236</name>
    <dbReference type="NCBI Taxonomy" id="2530354"/>
    <lineage>
        <taxon>Bacteria</taxon>
        <taxon>Bacillati</taxon>
        <taxon>Cyanobacteriota</taxon>
        <taxon>Cyanophyceae</taxon>
        <taxon>Oscillatoriophycideae</taxon>
        <taxon>Aerosakkonematales</taxon>
        <taxon>Aerosakkonemataceae</taxon>
        <taxon>Microseira</taxon>
    </lineage>
</organism>
<evidence type="ECO:0000313" key="2">
    <source>
        <dbReference type="EMBL" id="GET39001.1"/>
    </source>
</evidence>
<feature type="domain" description="DUF3616" evidence="1">
    <location>
        <begin position="124"/>
        <end position="257"/>
    </location>
</feature>
<dbReference type="RefSeq" id="WP_226583775.1">
    <property type="nucleotide sequence ID" value="NZ_BLAY01000056.1"/>
</dbReference>
<dbReference type="InterPro" id="IPR022060">
    <property type="entry name" value="DUF3616"/>
</dbReference>
<dbReference type="Pfam" id="PF12275">
    <property type="entry name" value="DUF3616"/>
    <property type="match status" value="1"/>
</dbReference>
<evidence type="ECO:0000313" key="3">
    <source>
        <dbReference type="Proteomes" id="UP001050975"/>
    </source>
</evidence>
<dbReference type="AlphaFoldDB" id="A0AAV3XC86"/>
<comment type="caution">
    <text evidence="2">The sequence shown here is derived from an EMBL/GenBank/DDBJ whole genome shotgun (WGS) entry which is preliminary data.</text>
</comment>
<accession>A0AAV3XC86</accession>
<reference evidence="2" key="1">
    <citation type="submission" date="2019-10" db="EMBL/GenBank/DDBJ databases">
        <title>Draft genome sequece of Microseira wollei NIES-4236.</title>
        <authorList>
            <person name="Yamaguchi H."/>
            <person name="Suzuki S."/>
            <person name="Kawachi M."/>
        </authorList>
    </citation>
    <scope>NUCLEOTIDE SEQUENCE</scope>
    <source>
        <strain evidence="2">NIES-4236</strain>
    </source>
</reference>
<evidence type="ECO:0000259" key="1">
    <source>
        <dbReference type="Pfam" id="PF12275"/>
    </source>
</evidence>
<keyword evidence="3" id="KW-1185">Reference proteome</keyword>
<sequence length="322" mass="36370">MEKLRFTCENELKHFGACDASGSVALFDTKYLVVANDEDNILRVYDSTSSGKPLASIDINNYFTNNPKGREVDIEAATILNGTIYYITSHGRNKNAKERPERRNFFANQFAVEGESFSAHQFGHSYSNLLEDMRQDERLKKSKLEAAEKLAPKEKGALNIEGLCTTPDKQLLIGFRNPIREGKALVVPLENPEALVQKEDISAKFGEPIDLDLGGLGIRSIEYWESHELYIIAAGAYHSGDEFRFYQWSGNREQKPEVIEIVDLPPGFNPEAIVIYPNLDNKFQILSDDGSVKREGETPCKDLPPESEQKFFRSVWVNVEIL</sequence>